<evidence type="ECO:0000313" key="2">
    <source>
        <dbReference type="Proteomes" id="UP000188605"/>
    </source>
</evidence>
<reference evidence="1" key="1">
    <citation type="submission" date="2016-08" db="EMBL/GenBank/DDBJ databases">
        <authorList>
            <person name="Ngugi D.K."/>
            <person name="Miyake S."/>
            <person name="Stingl U."/>
        </authorList>
    </citation>
    <scope>NUCLEOTIDE SEQUENCE</scope>
    <source>
        <strain evidence="1">SCG-B11WGA-EpuloA1</strain>
    </source>
</reference>
<proteinExistence type="predicted"/>
<accession>A0ACC8XCX3</accession>
<comment type="caution">
    <text evidence="1">The sequence shown here is derived from an EMBL/GenBank/DDBJ whole genome shotgun (WGS) entry which is preliminary data.</text>
</comment>
<evidence type="ECO:0000313" key="1">
    <source>
        <dbReference type="EMBL" id="ONI40669.1"/>
    </source>
</evidence>
<gene>
    <name evidence="1" type="ORF">AN396_05575</name>
</gene>
<organism evidence="1 2">
    <name type="scientific">Candidatus Epulonipiscium fishelsonii</name>
    <dbReference type="NCBI Taxonomy" id="77094"/>
    <lineage>
        <taxon>Bacteria</taxon>
        <taxon>Bacillati</taxon>
        <taxon>Bacillota</taxon>
        <taxon>Clostridia</taxon>
        <taxon>Lachnospirales</taxon>
        <taxon>Lachnospiraceae</taxon>
        <taxon>Candidatus Epulonipiscium</taxon>
    </lineage>
</organism>
<protein>
    <submittedName>
        <fullName evidence="1">Peptidase M24</fullName>
    </submittedName>
</protein>
<name>A0ACC8XCX3_9FIRM</name>
<dbReference type="Proteomes" id="UP000188605">
    <property type="component" value="Unassembled WGS sequence"/>
</dbReference>
<dbReference type="EMBL" id="LJDB01000047">
    <property type="protein sequence ID" value="ONI40669.1"/>
    <property type="molecule type" value="Genomic_DNA"/>
</dbReference>
<keyword evidence="2" id="KW-1185">Reference proteome</keyword>
<sequence length="601" mass="69021">MKNTRDRKGCRMLDKLKQILKDKGIYAYMIPSADFHGSEYVAEYFREREFLSKFTGSAGTMVITQDEMGLWTDGRYYIQAEQQLEGTGITLFKAGMEGVPTVIEYLAQNMPNDSTFAFDGRVIGMEEGLKLEKKLKDKNIKILYEEDLVDQVWNNRPSLPNEKAYLLDVKYSGKSFSDKLKDLRKTMEYDEVTSHIITTLDDIAWLFNMRGNDIKYSPVVICYTVIEKDQVILFIDETKLSPEIKQEFAKENVLYKPYNAIYDYVKNLSDAVLIDPTKINYSIYKNLPASTKKVTKQNPTILSKSIKNPIEIENIRKSHLRDGVAVTKFIFWLKNNIGKIEITEISAAEKMEEFRREQENFIEPSFETISAYGANAVMAHYSAKPDNCATLQPKGLYLIDSGGQYFDGTTDITRTISLGEVPQKAKQHFTAVLRGMLSLSNAKFLKGVRGINLDILARSPLWELGLDYRHGTGHGIGFLLNVHEPPNGIRWQIVPERNDSCKLEVGMLTSNEPAFYEEGSHGIRIENEIVVQEFQKTEYGQFLHFETMTFVPIDLDAIEAKYMTDQEKGYLNNYHSMVFEKISPYLTEEESIWLKNYTREI</sequence>